<dbReference type="Proteomes" id="UP000076765">
    <property type="component" value="Chromosome"/>
</dbReference>
<evidence type="ECO:0000313" key="12">
    <source>
        <dbReference type="EMBL" id="STY87627.1"/>
    </source>
</evidence>
<dbReference type="InterPro" id="IPR014039">
    <property type="entry name" value="Transl_elong_EFTs/EF1B_dimer"/>
</dbReference>
<sequence length="292" mass="30995">MSQVSAKLVKELRDRTGLGMMECKKALEEANGDIELAIDNLRKSGQAKAAKKAGNIAADGAIVIAQAAGKALLLEVNCQTDFVAKDESFTAFANKIAELALANNTTDVEAISALPYGDGTTVEEARIALVQKIGENIQVRRAEIIEGANLAAYRHGIRIGVVVSYEGGSEEIGKAVAMQVAAFNPLAVNEESVPADILAREKDIIEAKAKESGKPEAVIEKMITGGVQKYLNEVTLVNQPYVIDNEKKVGDVLKAENATVLSFKRLEVGEGIEKKQEDFAAEVAAAQAAAQS</sequence>
<evidence type="ECO:0000256" key="7">
    <source>
        <dbReference type="HAMAP-Rule" id="MF_00050"/>
    </source>
</evidence>
<reference evidence="12 14" key="2">
    <citation type="submission" date="2018-06" db="EMBL/GenBank/DDBJ databases">
        <authorList>
            <consortium name="Pathogen Informatics"/>
            <person name="Doyle S."/>
        </authorList>
    </citation>
    <scope>NUCLEOTIDE SEQUENCE [LARGE SCALE GENOMIC DNA]</scope>
    <source>
        <strain evidence="12 14">NCTC11227</strain>
    </source>
</reference>
<accession>A0A160GFU0</accession>
<dbReference type="PROSITE" id="PS01127">
    <property type="entry name" value="EF_TS_2"/>
    <property type="match status" value="1"/>
</dbReference>
<dbReference type="Proteomes" id="UP000255102">
    <property type="component" value="Unassembled WGS sequence"/>
</dbReference>
<gene>
    <name evidence="7 12" type="primary">tsf</name>
    <name evidence="11" type="ORF">MOVS_07865</name>
    <name evidence="12" type="ORF">NCTC11227_01641</name>
</gene>
<dbReference type="Gene3D" id="1.10.8.10">
    <property type="entry name" value="DNA helicase RuvA subunit, C-terminal domain"/>
    <property type="match status" value="1"/>
</dbReference>
<keyword evidence="6 7" id="KW-0648">Protein biosynthesis</keyword>
<evidence type="ECO:0000256" key="1">
    <source>
        <dbReference type="ARBA" id="ARBA00004496"/>
    </source>
</evidence>
<dbReference type="PROSITE" id="PS01126">
    <property type="entry name" value="EF_TS_1"/>
    <property type="match status" value="1"/>
</dbReference>
<dbReference type="PANTHER" id="PTHR11741:SF0">
    <property type="entry name" value="ELONGATION FACTOR TS, MITOCHONDRIAL"/>
    <property type="match status" value="1"/>
</dbReference>
<dbReference type="EMBL" id="CP011158">
    <property type="protein sequence ID" value="ANB91901.1"/>
    <property type="molecule type" value="Genomic_DNA"/>
</dbReference>
<evidence type="ECO:0000256" key="5">
    <source>
        <dbReference type="ARBA" id="ARBA00022768"/>
    </source>
</evidence>
<keyword evidence="5 7" id="KW-0251">Elongation factor</keyword>
<comment type="similarity">
    <text evidence="2 7 8">Belongs to the EF-Ts family.</text>
</comment>
<dbReference type="EMBL" id="UGPW01000001">
    <property type="protein sequence ID" value="STY87627.1"/>
    <property type="molecule type" value="Genomic_DNA"/>
</dbReference>
<evidence type="ECO:0000313" key="13">
    <source>
        <dbReference type="Proteomes" id="UP000076765"/>
    </source>
</evidence>
<feature type="region of interest" description="Involved in Mg(2+) ion dislocation from EF-Tu" evidence="7">
    <location>
        <begin position="80"/>
        <end position="83"/>
    </location>
</feature>
<dbReference type="InterPro" id="IPR009060">
    <property type="entry name" value="UBA-like_sf"/>
</dbReference>
<dbReference type="PANTHER" id="PTHR11741">
    <property type="entry name" value="ELONGATION FACTOR TS"/>
    <property type="match status" value="1"/>
</dbReference>
<keyword evidence="13" id="KW-1185">Reference proteome</keyword>
<evidence type="ECO:0000259" key="10">
    <source>
        <dbReference type="Pfam" id="PF00889"/>
    </source>
</evidence>
<dbReference type="Gene3D" id="1.10.286.20">
    <property type="match status" value="1"/>
</dbReference>
<dbReference type="InterPro" id="IPR036402">
    <property type="entry name" value="EF-Ts_dimer_sf"/>
</dbReference>
<keyword evidence="4 7" id="KW-0963">Cytoplasm</keyword>
<organism evidence="12 14">
    <name type="scientific">Moraxella ovis</name>
    <dbReference type="NCBI Taxonomy" id="29433"/>
    <lineage>
        <taxon>Bacteria</taxon>
        <taxon>Pseudomonadati</taxon>
        <taxon>Pseudomonadota</taxon>
        <taxon>Gammaproteobacteria</taxon>
        <taxon>Moraxellales</taxon>
        <taxon>Moraxellaceae</taxon>
        <taxon>Moraxella</taxon>
    </lineage>
</organism>
<evidence type="ECO:0000256" key="6">
    <source>
        <dbReference type="ARBA" id="ARBA00022917"/>
    </source>
</evidence>
<comment type="subcellular location">
    <subcellularLocation>
        <location evidence="1 7 9">Cytoplasm</location>
    </subcellularLocation>
</comment>
<dbReference type="FunFam" id="3.30.479.20:FF:000001">
    <property type="entry name" value="Elongation factor Ts"/>
    <property type="match status" value="1"/>
</dbReference>
<dbReference type="CDD" id="cd14275">
    <property type="entry name" value="UBA_EF-Ts"/>
    <property type="match status" value="1"/>
</dbReference>
<dbReference type="SUPFAM" id="SSF54713">
    <property type="entry name" value="Elongation factor Ts (EF-Ts), dimerisation domain"/>
    <property type="match status" value="2"/>
</dbReference>
<protein>
    <recommendedName>
        <fullName evidence="3 7">Elongation factor Ts</fullName>
        <shortName evidence="7">EF-Ts</shortName>
    </recommendedName>
</protein>
<reference evidence="11 13" key="1">
    <citation type="submission" date="2015-04" db="EMBL/GenBank/DDBJ databases">
        <authorList>
            <person name="Calcutt M.J."/>
            <person name="Foecking M.F."/>
        </authorList>
    </citation>
    <scope>NUCLEOTIDE SEQUENCE [LARGE SCALE GENOMIC DNA]</scope>
    <source>
        <strain evidence="11 13">199/55</strain>
    </source>
</reference>
<evidence type="ECO:0000256" key="4">
    <source>
        <dbReference type="ARBA" id="ARBA00022490"/>
    </source>
</evidence>
<evidence type="ECO:0000256" key="8">
    <source>
        <dbReference type="RuleBase" id="RU000642"/>
    </source>
</evidence>
<evidence type="ECO:0000256" key="9">
    <source>
        <dbReference type="RuleBase" id="RU000643"/>
    </source>
</evidence>
<dbReference type="KEGG" id="moi:MOVS_07865"/>
<dbReference type="GO" id="GO:0003746">
    <property type="term" value="F:translation elongation factor activity"/>
    <property type="evidence" value="ECO:0007669"/>
    <property type="project" value="UniProtKB-UniRule"/>
</dbReference>
<dbReference type="SUPFAM" id="SSF46934">
    <property type="entry name" value="UBA-like"/>
    <property type="match status" value="1"/>
</dbReference>
<feature type="domain" description="Translation elongation factor EFTs/EF1B dimerisation" evidence="10">
    <location>
        <begin position="71"/>
        <end position="270"/>
    </location>
</feature>
<dbReference type="NCBIfam" id="TIGR00116">
    <property type="entry name" value="tsf"/>
    <property type="match status" value="1"/>
</dbReference>
<dbReference type="RefSeq" id="WP_046697017.1">
    <property type="nucleotide sequence ID" value="NZ_CP011158.1"/>
</dbReference>
<dbReference type="FunFam" id="1.10.286.20:FF:000001">
    <property type="entry name" value="Elongation factor Ts"/>
    <property type="match status" value="1"/>
</dbReference>
<dbReference type="FunFam" id="1.10.8.10:FF:000001">
    <property type="entry name" value="Elongation factor Ts"/>
    <property type="match status" value="1"/>
</dbReference>
<evidence type="ECO:0000256" key="2">
    <source>
        <dbReference type="ARBA" id="ARBA00005532"/>
    </source>
</evidence>
<dbReference type="Pfam" id="PF00889">
    <property type="entry name" value="EF_TS"/>
    <property type="match status" value="1"/>
</dbReference>
<evidence type="ECO:0000313" key="11">
    <source>
        <dbReference type="EMBL" id="ANB91901.1"/>
    </source>
</evidence>
<proteinExistence type="inferred from homology"/>
<dbReference type="HAMAP" id="MF_00050">
    <property type="entry name" value="EF_Ts"/>
    <property type="match status" value="1"/>
</dbReference>
<dbReference type="AlphaFoldDB" id="A0A160GFU0"/>
<dbReference type="InterPro" id="IPR001816">
    <property type="entry name" value="Transl_elong_EFTs/EF1B"/>
</dbReference>
<dbReference type="Gene3D" id="3.30.479.20">
    <property type="entry name" value="Elongation factor Ts, dimerisation domain"/>
    <property type="match status" value="2"/>
</dbReference>
<dbReference type="GO" id="GO:0005737">
    <property type="term" value="C:cytoplasm"/>
    <property type="evidence" value="ECO:0007669"/>
    <property type="project" value="UniProtKB-SubCell"/>
</dbReference>
<evidence type="ECO:0000256" key="3">
    <source>
        <dbReference type="ARBA" id="ARBA00016956"/>
    </source>
</evidence>
<name>A0A160GFU0_9GAMM</name>
<evidence type="ECO:0000313" key="14">
    <source>
        <dbReference type="Proteomes" id="UP000255102"/>
    </source>
</evidence>
<dbReference type="STRING" id="29433.MOVS_07865"/>
<dbReference type="InterPro" id="IPR018101">
    <property type="entry name" value="Transl_elong_Ts_CS"/>
</dbReference>
<comment type="function">
    <text evidence="7 8">Associates with the EF-Tu.GDP complex and induces the exchange of GDP to GTP. It remains bound to the aminoacyl-tRNA.EF-Tu.GTP complex up to the GTP hydrolysis stage on the ribosome.</text>
</comment>